<dbReference type="RefSeq" id="WP_087103422.1">
    <property type="nucleotide sequence ID" value="NZ_FWFG01000050.1"/>
</dbReference>
<dbReference type="Proteomes" id="UP000195981">
    <property type="component" value="Unassembled WGS sequence"/>
</dbReference>
<gene>
    <name evidence="2" type="ORF">FM110_05555</name>
</gene>
<dbReference type="AlphaFoldDB" id="A0A1X6WY58"/>
<reference evidence="2 3" key="1">
    <citation type="submission" date="2017-02" db="EMBL/GenBank/DDBJ databases">
        <authorList>
            <person name="Peterson S.W."/>
        </authorList>
    </citation>
    <scope>NUCLEOTIDE SEQUENCE [LARGE SCALE GENOMIC DNA]</scope>
    <source>
        <strain evidence="2 3">CIP104813</strain>
    </source>
</reference>
<dbReference type="InterPro" id="IPR019277">
    <property type="entry name" value="DUF2304"/>
</dbReference>
<evidence type="ECO:0000313" key="2">
    <source>
        <dbReference type="EMBL" id="SLM90777.1"/>
    </source>
</evidence>
<accession>A0A1X6WY58</accession>
<name>A0A1X6WY58_9MICO</name>
<organism evidence="2 3">
    <name type="scientific">Brachybacterium nesterenkovii</name>
    <dbReference type="NCBI Taxonomy" id="47847"/>
    <lineage>
        <taxon>Bacteria</taxon>
        <taxon>Bacillati</taxon>
        <taxon>Actinomycetota</taxon>
        <taxon>Actinomycetes</taxon>
        <taxon>Micrococcales</taxon>
        <taxon>Dermabacteraceae</taxon>
        <taxon>Brachybacterium</taxon>
    </lineage>
</organism>
<feature type="transmembrane region" description="Helical" evidence="1">
    <location>
        <begin position="30"/>
        <end position="53"/>
    </location>
</feature>
<feature type="transmembrane region" description="Helical" evidence="1">
    <location>
        <begin position="6"/>
        <end position="23"/>
    </location>
</feature>
<sequence>MIQLFLLIGIVGIAAWLFVNRGAKQLAVRRLLLVAFTVFAVLAVLFPTLVTGVAHLVGVGRGADLLLYLTVVVLLGSLALQEARTKSAEVRTTYLARRIAIDESEPPVQYRERVLGDRSR</sequence>
<keyword evidence="1" id="KW-0812">Transmembrane</keyword>
<proteinExistence type="predicted"/>
<keyword evidence="1" id="KW-1133">Transmembrane helix</keyword>
<keyword evidence="3" id="KW-1185">Reference proteome</keyword>
<dbReference type="OrthoDB" id="8904808at2"/>
<keyword evidence="1" id="KW-0472">Membrane</keyword>
<dbReference type="EMBL" id="FWFG01000050">
    <property type="protein sequence ID" value="SLM90777.1"/>
    <property type="molecule type" value="Genomic_DNA"/>
</dbReference>
<evidence type="ECO:0000256" key="1">
    <source>
        <dbReference type="SAM" id="Phobius"/>
    </source>
</evidence>
<dbReference type="Pfam" id="PF10066">
    <property type="entry name" value="DUF2304"/>
    <property type="match status" value="1"/>
</dbReference>
<feature type="transmembrane region" description="Helical" evidence="1">
    <location>
        <begin position="65"/>
        <end position="81"/>
    </location>
</feature>
<protein>
    <submittedName>
        <fullName evidence="2">POSSIBLE CONSERVED MEMBRANE PROTEIN</fullName>
    </submittedName>
</protein>
<evidence type="ECO:0000313" key="3">
    <source>
        <dbReference type="Proteomes" id="UP000195981"/>
    </source>
</evidence>